<protein>
    <submittedName>
        <fullName evidence="3">Uncharacterized protein</fullName>
    </submittedName>
</protein>
<feature type="region of interest" description="Disordered" evidence="2">
    <location>
        <begin position="1"/>
        <end position="26"/>
    </location>
</feature>
<dbReference type="Proteomes" id="UP001295444">
    <property type="component" value="Chromosome 02"/>
</dbReference>
<reference evidence="3" key="1">
    <citation type="submission" date="2022-03" db="EMBL/GenBank/DDBJ databases">
        <authorList>
            <person name="Alioto T."/>
            <person name="Alioto T."/>
            <person name="Gomez Garrido J."/>
        </authorList>
    </citation>
    <scope>NUCLEOTIDE SEQUENCE</scope>
</reference>
<dbReference type="EMBL" id="OW240913">
    <property type="protein sequence ID" value="CAH2251107.1"/>
    <property type="molecule type" value="Genomic_DNA"/>
</dbReference>
<keyword evidence="4" id="KW-1185">Reference proteome</keyword>
<evidence type="ECO:0000256" key="2">
    <source>
        <dbReference type="SAM" id="MobiDB-lite"/>
    </source>
</evidence>
<keyword evidence="1" id="KW-0175">Coiled coil</keyword>
<evidence type="ECO:0000313" key="4">
    <source>
        <dbReference type="Proteomes" id="UP001295444"/>
    </source>
</evidence>
<organism evidence="3 4">
    <name type="scientific">Pelobates cultripes</name>
    <name type="common">Western spadefoot toad</name>
    <dbReference type="NCBI Taxonomy" id="61616"/>
    <lineage>
        <taxon>Eukaryota</taxon>
        <taxon>Metazoa</taxon>
        <taxon>Chordata</taxon>
        <taxon>Craniata</taxon>
        <taxon>Vertebrata</taxon>
        <taxon>Euteleostomi</taxon>
        <taxon>Amphibia</taxon>
        <taxon>Batrachia</taxon>
        <taxon>Anura</taxon>
        <taxon>Pelobatoidea</taxon>
        <taxon>Pelobatidae</taxon>
        <taxon>Pelobates</taxon>
    </lineage>
</organism>
<name>A0AAD1REH2_PELCU</name>
<sequence length="214" mass="23451">MVRNKKPSSLGTSLTSLPRRPTGTMDDFVSTPAELQGARTMDKMASVSPGIESSGDSLECSNREDALAQIRQELAMISEHMLTKANTGGPMQEFRMAVLEEITTLRTDLATVEVRVEALETEAQASRTQHRAAELATTRQGNLLVALRCQVEDLENRSNRHNIRIRGLPEPVSTPLPETVRALFKQILGRGCPTDISLTESTEPWAHRGSMGSP</sequence>
<dbReference type="AlphaFoldDB" id="A0AAD1REH2"/>
<proteinExistence type="predicted"/>
<feature type="compositionally biased region" description="Low complexity" evidence="2">
    <location>
        <begin position="8"/>
        <end position="17"/>
    </location>
</feature>
<feature type="coiled-coil region" evidence="1">
    <location>
        <begin position="102"/>
        <end position="164"/>
    </location>
</feature>
<evidence type="ECO:0000313" key="3">
    <source>
        <dbReference type="EMBL" id="CAH2251107.1"/>
    </source>
</evidence>
<accession>A0AAD1REH2</accession>
<gene>
    <name evidence="3" type="ORF">PECUL_23A061404</name>
</gene>
<evidence type="ECO:0000256" key="1">
    <source>
        <dbReference type="SAM" id="Coils"/>
    </source>
</evidence>